<keyword evidence="1" id="KW-0812">Transmembrane</keyword>
<dbReference type="InterPro" id="IPR016032">
    <property type="entry name" value="Sig_transdc_resp-reg_C-effctor"/>
</dbReference>
<dbReference type="GO" id="GO:0006355">
    <property type="term" value="P:regulation of DNA-templated transcription"/>
    <property type="evidence" value="ECO:0007669"/>
    <property type="project" value="InterPro"/>
</dbReference>
<dbReference type="EMBL" id="UGTM01000002">
    <property type="protein sequence ID" value="SUB94591.1"/>
    <property type="molecule type" value="Genomic_DNA"/>
</dbReference>
<keyword evidence="1" id="KW-0472">Membrane</keyword>
<dbReference type="GO" id="GO:0003677">
    <property type="term" value="F:DNA binding"/>
    <property type="evidence" value="ECO:0007669"/>
    <property type="project" value="InterPro"/>
</dbReference>
<dbReference type="SMART" id="SM00421">
    <property type="entry name" value="HTH_LUXR"/>
    <property type="match status" value="1"/>
</dbReference>
<protein>
    <submittedName>
        <fullName evidence="3">Bacterial regulatory proteins, luxR family</fullName>
    </submittedName>
</protein>
<feature type="transmembrane region" description="Helical" evidence="1">
    <location>
        <begin position="113"/>
        <end position="133"/>
    </location>
</feature>
<dbReference type="Proteomes" id="UP000255469">
    <property type="component" value="Unassembled WGS sequence"/>
</dbReference>
<dbReference type="Gene3D" id="1.10.10.10">
    <property type="entry name" value="Winged helix-like DNA-binding domain superfamily/Winged helix DNA-binding domain"/>
    <property type="match status" value="1"/>
</dbReference>
<dbReference type="SUPFAM" id="SSF46894">
    <property type="entry name" value="C-terminal effector domain of the bipartite response regulators"/>
    <property type="match status" value="1"/>
</dbReference>
<feature type="transmembrane region" description="Helical" evidence="1">
    <location>
        <begin position="140"/>
        <end position="160"/>
    </location>
</feature>
<name>A0A379EEF0_9BACT</name>
<accession>A0A379EEF0</accession>
<keyword evidence="1" id="KW-1133">Transmembrane helix</keyword>
<evidence type="ECO:0000259" key="2">
    <source>
        <dbReference type="SMART" id="SM00421"/>
    </source>
</evidence>
<gene>
    <name evidence="3" type="ORF">NCTC13067_02464</name>
</gene>
<dbReference type="RefSeq" id="WP_025067498.1">
    <property type="nucleotide sequence ID" value="NZ_UGTM01000002.1"/>
</dbReference>
<feature type="transmembrane region" description="Helical" evidence="1">
    <location>
        <begin position="32"/>
        <end position="52"/>
    </location>
</feature>
<dbReference type="InterPro" id="IPR000792">
    <property type="entry name" value="Tscrpt_reg_LuxR_C"/>
</dbReference>
<proteinExistence type="predicted"/>
<organism evidence="3 4">
    <name type="scientific">Prevotella denticola</name>
    <dbReference type="NCBI Taxonomy" id="28129"/>
    <lineage>
        <taxon>Bacteria</taxon>
        <taxon>Pseudomonadati</taxon>
        <taxon>Bacteroidota</taxon>
        <taxon>Bacteroidia</taxon>
        <taxon>Bacteroidales</taxon>
        <taxon>Prevotellaceae</taxon>
        <taxon>Prevotella</taxon>
    </lineage>
</organism>
<reference evidence="3 4" key="1">
    <citation type="submission" date="2018-06" db="EMBL/GenBank/DDBJ databases">
        <authorList>
            <consortium name="Pathogen Informatics"/>
            <person name="Doyle S."/>
        </authorList>
    </citation>
    <scope>NUCLEOTIDE SEQUENCE [LARGE SCALE GENOMIC DNA]</scope>
    <source>
        <strain evidence="3 4">NCTC13067</strain>
    </source>
</reference>
<feature type="transmembrane region" description="Helical" evidence="1">
    <location>
        <begin position="166"/>
        <end position="184"/>
    </location>
</feature>
<sequence length="332" mass="37852">MKIFQWIEKKLYRLDGSTFNFDNDIINRQRRFVLRSTTGFIVAGAMLNLAGLTGIDAFRIPNIVFLAITLTSYFLTRHGKLSLLAGLYVVFMAALSDLSGEMLYLCFSGNKEITYYILADCILYAALMAMTIVTYMPITTVISFCIGGICYGIICVYAQSDKLADIFIILLLLYTATVILSFFLKRNIMKMMEETQRLKDDEKTILDFFQMDKTQILSYIQLANKRGLSAHETNMLLNSFSEGARQEIIDNVTTLINQRKGRIERLHQALPELSQSELEIASLIVVGKKLKDICLQLKKTESNVTCQRTNIRRKMGLKKGDDLYEALIQRIQ</sequence>
<feature type="domain" description="HTH luxR-type" evidence="2">
    <location>
        <begin position="270"/>
        <end position="327"/>
    </location>
</feature>
<dbReference type="AlphaFoldDB" id="A0A379EEF0"/>
<feature type="transmembrane region" description="Helical" evidence="1">
    <location>
        <begin position="83"/>
        <end position="107"/>
    </location>
</feature>
<evidence type="ECO:0000313" key="3">
    <source>
        <dbReference type="EMBL" id="SUB94591.1"/>
    </source>
</evidence>
<dbReference type="Pfam" id="PF00196">
    <property type="entry name" value="GerE"/>
    <property type="match status" value="1"/>
</dbReference>
<dbReference type="InterPro" id="IPR036388">
    <property type="entry name" value="WH-like_DNA-bd_sf"/>
</dbReference>
<evidence type="ECO:0000256" key="1">
    <source>
        <dbReference type="SAM" id="Phobius"/>
    </source>
</evidence>
<evidence type="ECO:0000313" key="4">
    <source>
        <dbReference type="Proteomes" id="UP000255469"/>
    </source>
</evidence>
<feature type="transmembrane region" description="Helical" evidence="1">
    <location>
        <begin position="58"/>
        <end position="76"/>
    </location>
</feature>